<dbReference type="PANTHER" id="PTHR21227">
    <property type="entry name" value="TRNA-SPLICING ENDONUCLEASE SUBUNIT SEN2"/>
    <property type="match status" value="1"/>
</dbReference>
<dbReference type="GO" id="GO:0006388">
    <property type="term" value="P:tRNA splicing, via endonucleolytic cleavage and ligation"/>
    <property type="evidence" value="ECO:0007669"/>
    <property type="project" value="UniProtKB-UniRule"/>
</dbReference>
<evidence type="ECO:0000256" key="2">
    <source>
        <dbReference type="ARBA" id="ARBA00023239"/>
    </source>
</evidence>
<dbReference type="Pfam" id="PF01974">
    <property type="entry name" value="tRNA_int_endo"/>
    <property type="match status" value="2"/>
</dbReference>
<dbReference type="InterPro" id="IPR036740">
    <property type="entry name" value="tRNA_intron_Endonuc_N_sf"/>
</dbReference>
<reference evidence="7 8" key="1">
    <citation type="submission" date="2023-07" db="EMBL/GenBank/DDBJ databases">
        <title>Closed genoem sequence of Methanosarcinaceae archaeon Ac7.</title>
        <authorList>
            <person name="Poehlein A."/>
            <person name="Protasov E."/>
            <person name="Platt K."/>
            <person name="Reeh H."/>
            <person name="Daniel R."/>
            <person name="Brune A."/>
        </authorList>
    </citation>
    <scope>NUCLEOTIDE SEQUENCE [LARGE SCALE GENOMIC DNA]</scope>
    <source>
        <strain evidence="7 8">Ac7</strain>
    </source>
</reference>
<evidence type="ECO:0000256" key="3">
    <source>
        <dbReference type="ARBA" id="ARBA00024798"/>
    </source>
</evidence>
<dbReference type="InterPro" id="IPR006676">
    <property type="entry name" value="tRNA_splic"/>
</dbReference>
<dbReference type="Gene3D" id="3.40.1350.10">
    <property type="match status" value="1"/>
</dbReference>
<keyword evidence="1 4" id="KW-0819">tRNA processing</keyword>
<evidence type="ECO:0000259" key="6">
    <source>
        <dbReference type="Pfam" id="PF02778"/>
    </source>
</evidence>
<dbReference type="GO" id="GO:0000213">
    <property type="term" value="F:tRNA-intron lyase activity"/>
    <property type="evidence" value="ECO:0007669"/>
    <property type="project" value="UniProtKB-UniRule"/>
</dbReference>
<dbReference type="AlphaFoldDB" id="A0AA96V3P7"/>
<accession>A0AA96V3P7</accession>
<dbReference type="SUPFAM" id="SSF55267">
    <property type="entry name" value="tRNA-intron endonuclease N-terminal domain-like"/>
    <property type="match status" value="2"/>
</dbReference>
<feature type="domain" description="tRNA intron endonuclease N-terminal" evidence="6">
    <location>
        <begin position="4"/>
        <end position="55"/>
    </location>
</feature>
<dbReference type="EC" id="4.6.1.16" evidence="4"/>
<evidence type="ECO:0000256" key="4">
    <source>
        <dbReference type="HAMAP-Rule" id="MF_01834"/>
    </source>
</evidence>
<name>A0AA96V3P7_9EURY</name>
<sequence>MAGAEAIPALYQSGYFGRPKDNVLYLRFVEAAYLLYRNKIEIFKDKTALDFDAFLKFAALKEDFFELKYIVYKDLKERGYYIQSAATDFRIYPRGGSPGKTAAKSFVFVQSERIDLPFSALIQHLNNTENVRKQFILALVDEESDITFFEIKRVDQNNGFFGEMSYPIPDLKTGPEGFRPIPAILLKERVVLDNKTVSEKLYQNAFFGKMMDEDRLQLSLVEALYLMEQNRIEIFNLNSEKMTPDEFVEHASSIEPDFMKKYAIYKDLKDRKFVPKTGFKFGTHFRIYEKVESLDKIPHSEFLLHVISPDHLFKMPVTSGAIRLANSVHKRMIYAADTGRKIEYIEFERIKM</sequence>
<keyword evidence="8" id="KW-1185">Reference proteome</keyword>
<dbReference type="InterPro" id="IPR036167">
    <property type="entry name" value="tRNA_intron_Endo_cat-like_sf"/>
</dbReference>
<dbReference type="Proteomes" id="UP001303587">
    <property type="component" value="Chromosome"/>
</dbReference>
<dbReference type="GO" id="GO:0005737">
    <property type="term" value="C:cytoplasm"/>
    <property type="evidence" value="ECO:0007669"/>
    <property type="project" value="TreeGrafter"/>
</dbReference>
<dbReference type="PANTHER" id="PTHR21227:SF0">
    <property type="entry name" value="TRNA-SPLICING ENDONUCLEASE SUBUNIT SEN2"/>
    <property type="match status" value="1"/>
</dbReference>
<comment type="similarity">
    <text evidence="4">Belongs to the tRNA-intron endonuclease family. Archaeal long subfamily.</text>
</comment>
<dbReference type="Gene3D" id="3.40.1350.150">
    <property type="match status" value="1"/>
</dbReference>
<keyword evidence="2 4" id="KW-0456">Lyase</keyword>
<comment type="catalytic activity">
    <reaction evidence="4">
        <text>pretRNA = a 3'-half-tRNA molecule with a 5'-OH end + a 5'-half-tRNA molecule with a 2',3'-cyclic phosphate end + an intron with a 2',3'-cyclic phosphate and a 5'-hydroxyl terminus.</text>
        <dbReference type="EC" id="4.6.1.16"/>
    </reaction>
</comment>
<dbReference type="InterPro" id="IPR023516">
    <property type="entry name" value="tRNA_splic_arch_long"/>
</dbReference>
<evidence type="ECO:0000313" key="7">
    <source>
        <dbReference type="EMBL" id="WNY25964.1"/>
    </source>
</evidence>
<dbReference type="InterPro" id="IPR006677">
    <property type="entry name" value="tRNA_intron_Endonuc_cat-like"/>
</dbReference>
<comment type="function">
    <text evidence="3">Endonuclease that removes tRNA introns. Cleaves pre-tRNA at the 5'- and 3'-splice sites to release the intron. The products are an intron and two tRNA half-molecules bearing 2',3' cyclic phosphate and 5'-OH termini. Recognizes a pseudosymmetric substrate in which 2 bulged loops of 3 bases are separated by a stem of 4 bp.</text>
</comment>
<evidence type="ECO:0000256" key="1">
    <source>
        <dbReference type="ARBA" id="ARBA00022694"/>
    </source>
</evidence>
<evidence type="ECO:0000259" key="5">
    <source>
        <dbReference type="Pfam" id="PF01974"/>
    </source>
</evidence>
<dbReference type="EMBL" id="CP131060">
    <property type="protein sequence ID" value="WNY25964.1"/>
    <property type="molecule type" value="Genomic_DNA"/>
</dbReference>
<comment type="function">
    <text evidence="4">Endonuclease that removes tRNA introns. Cleaves pre-tRNA at the 5' and 3' splice sites to release the intron. The products are an intron and two tRNA half-molecules bearing 2',3' cyclic phosphate and 5'-OH termini. Recognizes a pseudosymmetric substrate in which 2 bulged loops of 3 bases are separated by a stem of 4 bp.</text>
</comment>
<feature type="domain" description="tRNA intron endonuclease catalytic" evidence="5">
    <location>
        <begin position="258"/>
        <end position="344"/>
    </location>
</feature>
<feature type="active site" evidence="4">
    <location>
        <position position="288"/>
    </location>
</feature>
<protein>
    <recommendedName>
        <fullName evidence="4">tRNA-splicing endonuclease</fullName>
        <ecNumber evidence="4">4.6.1.16</ecNumber>
    </recommendedName>
    <alternativeName>
        <fullName evidence="4">tRNA-intron endonuclease</fullName>
    </alternativeName>
</protein>
<dbReference type="GO" id="GO:0003676">
    <property type="term" value="F:nucleic acid binding"/>
    <property type="evidence" value="ECO:0007669"/>
    <property type="project" value="InterPro"/>
</dbReference>
<dbReference type="Pfam" id="PF02778">
    <property type="entry name" value="tRNA_int_endo_N"/>
    <property type="match status" value="2"/>
</dbReference>
<dbReference type="HAMAP" id="MF_01834">
    <property type="entry name" value="EndA_long"/>
    <property type="match status" value="1"/>
</dbReference>
<dbReference type="Gene3D" id="3.40.1170.20">
    <property type="entry name" value="tRNA intron endonuclease, N-terminal domain"/>
    <property type="match status" value="1"/>
</dbReference>
<feature type="active site" evidence="4">
    <location>
        <position position="330"/>
    </location>
</feature>
<gene>
    <name evidence="4" type="primary">endA</name>
    <name evidence="7" type="ORF">MsAc7_15360</name>
</gene>
<proteinExistence type="inferred from homology"/>
<dbReference type="NCBIfam" id="TIGR00324">
    <property type="entry name" value="endA"/>
    <property type="match status" value="2"/>
</dbReference>
<feature type="active site" evidence="4">
    <location>
        <position position="299"/>
    </location>
</feature>
<dbReference type="InterPro" id="IPR006678">
    <property type="entry name" value="tRNA_intron_Endonuc_N"/>
</dbReference>
<feature type="domain" description="tRNA intron endonuclease N-terminal" evidence="6">
    <location>
        <begin position="183"/>
        <end position="248"/>
    </location>
</feature>
<dbReference type="CDD" id="cd22363">
    <property type="entry name" value="tRNA-intron_lyase_C"/>
    <property type="match status" value="2"/>
</dbReference>
<dbReference type="SUPFAM" id="SSF53032">
    <property type="entry name" value="tRNA-intron endonuclease catalytic domain-like"/>
    <property type="match status" value="2"/>
</dbReference>
<feature type="domain" description="tRNA intron endonuclease catalytic" evidence="5">
    <location>
        <begin position="65"/>
        <end position="148"/>
    </location>
</feature>
<organism evidence="7 8">
    <name type="scientific">Methanolapillus millepedarum</name>
    <dbReference type="NCBI Taxonomy" id="3028296"/>
    <lineage>
        <taxon>Archaea</taxon>
        <taxon>Methanobacteriati</taxon>
        <taxon>Methanobacteriota</taxon>
        <taxon>Stenosarchaea group</taxon>
        <taxon>Methanomicrobia</taxon>
        <taxon>Methanosarcinales</taxon>
        <taxon>Methanosarcinaceae</taxon>
        <taxon>Methanolapillus</taxon>
    </lineage>
</organism>
<comment type="subunit">
    <text evidence="4">Homodimer.</text>
</comment>
<dbReference type="InterPro" id="IPR011856">
    <property type="entry name" value="tRNA_endonuc-like_dom_sf"/>
</dbReference>
<evidence type="ECO:0000313" key="8">
    <source>
        <dbReference type="Proteomes" id="UP001303587"/>
    </source>
</evidence>